<evidence type="ECO:0000313" key="3">
    <source>
        <dbReference type="Proteomes" id="UP000748756"/>
    </source>
</evidence>
<protein>
    <submittedName>
        <fullName evidence="2">Uncharacterized protein</fullName>
    </submittedName>
</protein>
<sequence length="93" mass="10021">MSIVDEIRSGNFSLYGQCDNFLTKFQNSYFRAGAYLVFAILMWIAVGAGHRNLQVVSALLLTFAFLAYTFAALRGQTPTSSAITGGTGVSTIV</sequence>
<keyword evidence="3" id="KW-1185">Reference proteome</keyword>
<dbReference type="GO" id="GO:0016020">
    <property type="term" value="C:membrane"/>
    <property type="evidence" value="ECO:0007669"/>
    <property type="project" value="InterPro"/>
</dbReference>
<dbReference type="Proteomes" id="UP000748756">
    <property type="component" value="Unassembled WGS sequence"/>
</dbReference>
<dbReference type="AlphaFoldDB" id="A0A9P5RQ37"/>
<accession>A0A9P5RQ37</accession>
<feature type="transmembrane region" description="Helical" evidence="1">
    <location>
        <begin position="55"/>
        <end position="73"/>
    </location>
</feature>
<keyword evidence="1" id="KW-0812">Transmembrane</keyword>
<dbReference type="InterPro" id="IPR019365">
    <property type="entry name" value="TVP18/Ca-channel_flower"/>
</dbReference>
<dbReference type="OrthoDB" id="5591789at2759"/>
<evidence type="ECO:0000256" key="1">
    <source>
        <dbReference type="SAM" id="Phobius"/>
    </source>
</evidence>
<keyword evidence="1" id="KW-1133">Transmembrane helix</keyword>
<feature type="transmembrane region" description="Helical" evidence="1">
    <location>
        <begin position="29"/>
        <end position="49"/>
    </location>
</feature>
<proteinExistence type="predicted"/>
<evidence type="ECO:0000313" key="2">
    <source>
        <dbReference type="EMBL" id="KAF9140596.1"/>
    </source>
</evidence>
<comment type="caution">
    <text evidence="2">The sequence shown here is derived from an EMBL/GenBank/DDBJ whole genome shotgun (WGS) entry which is preliminary data.</text>
</comment>
<organism evidence="2 3">
    <name type="scientific">Linnemannia schmuckeri</name>
    <dbReference type="NCBI Taxonomy" id="64567"/>
    <lineage>
        <taxon>Eukaryota</taxon>
        <taxon>Fungi</taxon>
        <taxon>Fungi incertae sedis</taxon>
        <taxon>Mucoromycota</taxon>
        <taxon>Mortierellomycotina</taxon>
        <taxon>Mortierellomycetes</taxon>
        <taxon>Mortierellales</taxon>
        <taxon>Mortierellaceae</taxon>
        <taxon>Linnemannia</taxon>
    </lineage>
</organism>
<gene>
    <name evidence="2" type="ORF">BG015_001583</name>
</gene>
<keyword evidence="1" id="KW-0472">Membrane</keyword>
<name>A0A9P5RQ37_9FUNG</name>
<dbReference type="Pfam" id="PF10233">
    <property type="entry name" value="Cg6151-P"/>
    <property type="match status" value="1"/>
</dbReference>
<reference evidence="2" key="1">
    <citation type="journal article" date="2020" name="Fungal Divers.">
        <title>Resolving the Mortierellaceae phylogeny through synthesis of multi-gene phylogenetics and phylogenomics.</title>
        <authorList>
            <person name="Vandepol N."/>
            <person name="Liber J."/>
            <person name="Desiro A."/>
            <person name="Na H."/>
            <person name="Kennedy M."/>
            <person name="Barry K."/>
            <person name="Grigoriev I.V."/>
            <person name="Miller A.N."/>
            <person name="O'Donnell K."/>
            <person name="Stajich J.E."/>
            <person name="Bonito G."/>
        </authorList>
    </citation>
    <scope>NUCLEOTIDE SEQUENCE</scope>
    <source>
        <strain evidence="2">NRRL 6426</strain>
    </source>
</reference>
<dbReference type="EMBL" id="JAAAUQ010001290">
    <property type="protein sequence ID" value="KAF9140596.1"/>
    <property type="molecule type" value="Genomic_DNA"/>
</dbReference>